<accession>A0AAV9VQH1</accession>
<dbReference type="GO" id="GO:0005737">
    <property type="term" value="C:cytoplasm"/>
    <property type="evidence" value="ECO:0007669"/>
    <property type="project" value="TreeGrafter"/>
</dbReference>
<sequence length="890" mass="98567">MEFIKVAKVDNVILLHSGNPISGTLHITPHHLIFKRHLTPEDPSSSAPPTPKIAPEIWITYPIIYTVDRQCIGSYVGQDTTSSPNNGINGNNGTADRKLLPRETSNISDESTLSATEAQKRLQALAIRLRCRDFTFITFCFDTEQEARDVFDSIKRLTCGAGTVERLYAFIYKPTKFEIPFNGWKIYDPQREFDRQGITPDWRLSNINSNYTFCDTYPARLYIPTTISDNTLNYVAKFRSRQRVPVLTYIHNVNNCTLTRCAQPLTGLQKNRSIQDEKLVHAIFKSSNASGYASLGISNPEASSSSQSLVNVEQGAKLIYGAQQSNLIVDARPSVNAYAQQAAGAGSEVMDNYKFAKKEYLGIDNIHVMRKSLDKILEAIKDSDITPFPANRDLLAKSNWLRHITALMQGTDLIVRQVALEHSHVLIHCSDGWDRTAQLAALAQICLDPYFRTLQGFMVLVEKDWVSFGHKFRDRCGFLSSEKWFTQPGGGDGGQGGGSGFEQAIGAARMFFNQQASNLMGGDDDSDPEGLDSPTPGRGGKGKKDKGVNIKETSPVFLQFLDATYQLMQQHPKRFEFNERFLRRLLYHMYSCQYGTFLYNSEKERVDARLDRRTRSVWDYFLARKQEWMNPDYDTTVDADERGIGGRVIFPATIGTGAVRWWPEVFGRTNEEMNGRASIFGKAGEPSPMRAADSAAARQGLIAVVEDQKGKLVSPDGGVKPVTDDDIAKSAAVLGTERATELAEEGEDVDSVVVESPEEGQDRVDEASICATLASNTTLDMSESVQVNESDSRMSSPPIISLDHTPEKQEREDGISANGDEEDEPVDISLDGNSDPLGGHETVDVMLSPSPRNQGRGIGGIGSRFSRSRTPNSKGEKKTAGKGIEELELV</sequence>
<dbReference type="PANTHER" id="PTHR10807">
    <property type="entry name" value="MYOTUBULARIN-RELATED"/>
    <property type="match status" value="1"/>
</dbReference>
<dbReference type="Gene3D" id="2.30.29.30">
    <property type="entry name" value="Pleckstrin-homology domain (PH domain)/Phosphotyrosine-binding domain (PTB)"/>
    <property type="match status" value="2"/>
</dbReference>
<evidence type="ECO:0000256" key="3">
    <source>
        <dbReference type="PIRSR" id="PIRSR630564-2"/>
    </source>
</evidence>
<organism evidence="6 7">
    <name type="scientific">Orbilia blumenaviensis</name>
    <dbReference type="NCBI Taxonomy" id="1796055"/>
    <lineage>
        <taxon>Eukaryota</taxon>
        <taxon>Fungi</taxon>
        <taxon>Dikarya</taxon>
        <taxon>Ascomycota</taxon>
        <taxon>Pezizomycotina</taxon>
        <taxon>Orbiliomycetes</taxon>
        <taxon>Orbiliales</taxon>
        <taxon>Orbiliaceae</taxon>
        <taxon>Orbilia</taxon>
    </lineage>
</organism>
<feature type="region of interest" description="Disordered" evidence="4">
    <location>
        <begin position="519"/>
        <end position="548"/>
    </location>
</feature>
<gene>
    <name evidence="6" type="ORF">TWF730_000999</name>
</gene>
<comment type="similarity">
    <text evidence="1">Belongs to the protein-tyrosine phosphatase family. Non-receptor class myotubularin subfamily.</text>
</comment>
<dbReference type="EMBL" id="JAVHNS010000001">
    <property type="protein sequence ID" value="KAK6363573.1"/>
    <property type="molecule type" value="Genomic_DNA"/>
</dbReference>
<feature type="compositionally biased region" description="Basic and acidic residues" evidence="4">
    <location>
        <begin position="874"/>
        <end position="890"/>
    </location>
</feature>
<evidence type="ECO:0000256" key="2">
    <source>
        <dbReference type="PIRSR" id="PIRSR630564-1"/>
    </source>
</evidence>
<evidence type="ECO:0000256" key="4">
    <source>
        <dbReference type="SAM" id="MobiDB-lite"/>
    </source>
</evidence>
<feature type="compositionally biased region" description="Basic and acidic residues" evidence="4">
    <location>
        <begin position="804"/>
        <end position="814"/>
    </location>
</feature>
<feature type="region of interest" description="Disordered" evidence="4">
    <location>
        <begin position="82"/>
        <end position="102"/>
    </location>
</feature>
<reference evidence="6 7" key="1">
    <citation type="submission" date="2019-10" db="EMBL/GenBank/DDBJ databases">
        <authorList>
            <person name="Palmer J.M."/>
        </authorList>
    </citation>
    <scope>NUCLEOTIDE SEQUENCE [LARGE SCALE GENOMIC DNA]</scope>
    <source>
        <strain evidence="6 7">TWF730</strain>
    </source>
</reference>
<evidence type="ECO:0000256" key="1">
    <source>
        <dbReference type="ARBA" id="ARBA00007471"/>
    </source>
</evidence>
<dbReference type="PROSITE" id="PS51339">
    <property type="entry name" value="PPASE_MYOTUBULARIN"/>
    <property type="match status" value="1"/>
</dbReference>
<dbReference type="InterPro" id="IPR029021">
    <property type="entry name" value="Prot-tyrosine_phosphatase-like"/>
</dbReference>
<evidence type="ECO:0000313" key="6">
    <source>
        <dbReference type="EMBL" id="KAK6363573.1"/>
    </source>
</evidence>
<dbReference type="SUPFAM" id="SSF52799">
    <property type="entry name" value="(Phosphotyrosine protein) phosphatases II"/>
    <property type="match status" value="1"/>
</dbReference>
<feature type="region of interest" description="Disordered" evidence="4">
    <location>
        <begin position="739"/>
        <end position="766"/>
    </location>
</feature>
<dbReference type="Pfam" id="PF06602">
    <property type="entry name" value="Myotub-related"/>
    <property type="match status" value="1"/>
</dbReference>
<feature type="region of interest" description="Disordered" evidence="4">
    <location>
        <begin position="780"/>
        <end position="890"/>
    </location>
</feature>
<dbReference type="GO" id="GO:0016020">
    <property type="term" value="C:membrane"/>
    <property type="evidence" value="ECO:0007669"/>
    <property type="project" value="TreeGrafter"/>
</dbReference>
<dbReference type="InterPro" id="IPR016130">
    <property type="entry name" value="Tyr_Pase_AS"/>
</dbReference>
<feature type="binding site" evidence="3">
    <location>
        <begin position="365"/>
        <end position="366"/>
    </location>
    <ligand>
        <name>substrate</name>
    </ligand>
</feature>
<feature type="active site" description="Phosphocysteine intermediate" evidence="2">
    <location>
        <position position="429"/>
    </location>
</feature>
<dbReference type="InterPro" id="IPR011993">
    <property type="entry name" value="PH-like_dom_sf"/>
</dbReference>
<protein>
    <recommendedName>
        <fullName evidence="5">Myotubularin phosphatase domain-containing protein</fullName>
    </recommendedName>
</protein>
<dbReference type="InterPro" id="IPR010569">
    <property type="entry name" value="Myotubularin-like_Pase_dom"/>
</dbReference>
<dbReference type="GO" id="GO:0046856">
    <property type="term" value="P:phosphatidylinositol dephosphorylation"/>
    <property type="evidence" value="ECO:0007669"/>
    <property type="project" value="TreeGrafter"/>
</dbReference>
<proteinExistence type="inferred from homology"/>
<evidence type="ECO:0000313" key="7">
    <source>
        <dbReference type="Proteomes" id="UP001373714"/>
    </source>
</evidence>
<dbReference type="PANTHER" id="PTHR10807:SF128">
    <property type="entry name" value="PHOSPHATIDYLINOSITOL-3,5-BISPHOSPHATE 3-PHOSPHATASE"/>
    <property type="match status" value="1"/>
</dbReference>
<dbReference type="Proteomes" id="UP001373714">
    <property type="component" value="Unassembled WGS sequence"/>
</dbReference>
<feature type="binding site" evidence="3">
    <location>
        <begin position="429"/>
        <end position="435"/>
    </location>
    <ligand>
        <name>substrate</name>
    </ligand>
</feature>
<feature type="domain" description="Myotubularin phosphatase" evidence="5">
    <location>
        <begin position="183"/>
        <end position="666"/>
    </location>
</feature>
<dbReference type="AlphaFoldDB" id="A0AAV9VQH1"/>
<evidence type="ECO:0000259" key="5">
    <source>
        <dbReference type="PROSITE" id="PS51339"/>
    </source>
</evidence>
<dbReference type="PROSITE" id="PS00383">
    <property type="entry name" value="TYR_PHOSPHATASE_1"/>
    <property type="match status" value="1"/>
</dbReference>
<dbReference type="InterPro" id="IPR030564">
    <property type="entry name" value="Myotubularin"/>
</dbReference>
<dbReference type="GO" id="GO:0004438">
    <property type="term" value="F:phosphatidylinositol-3-phosphate phosphatase activity"/>
    <property type="evidence" value="ECO:0007669"/>
    <property type="project" value="TreeGrafter"/>
</dbReference>
<keyword evidence="7" id="KW-1185">Reference proteome</keyword>
<name>A0AAV9VQH1_9PEZI</name>
<comment type="caution">
    <text evidence="6">The sequence shown here is derived from an EMBL/GenBank/DDBJ whole genome shotgun (WGS) entry which is preliminary data.</text>
</comment>
<feature type="compositionally biased region" description="Polar residues" evidence="4">
    <location>
        <begin position="780"/>
        <end position="795"/>
    </location>
</feature>